<proteinExistence type="predicted"/>
<dbReference type="AlphaFoldDB" id="A0A9P6VPZ4"/>
<feature type="compositionally biased region" description="Low complexity" evidence="1">
    <location>
        <begin position="107"/>
        <end position="118"/>
    </location>
</feature>
<dbReference type="EMBL" id="VNKQ01000003">
    <property type="protein sequence ID" value="KAG0652436.1"/>
    <property type="molecule type" value="Genomic_DNA"/>
</dbReference>
<evidence type="ECO:0000313" key="2">
    <source>
        <dbReference type="EMBL" id="KAG0652436.1"/>
    </source>
</evidence>
<organism evidence="2 3">
    <name type="scientific">Hyphodiscus hymeniophilus</name>
    <dbReference type="NCBI Taxonomy" id="353542"/>
    <lineage>
        <taxon>Eukaryota</taxon>
        <taxon>Fungi</taxon>
        <taxon>Dikarya</taxon>
        <taxon>Ascomycota</taxon>
        <taxon>Pezizomycotina</taxon>
        <taxon>Leotiomycetes</taxon>
        <taxon>Helotiales</taxon>
        <taxon>Hyphodiscaceae</taxon>
        <taxon>Hyphodiscus</taxon>
    </lineage>
</organism>
<name>A0A9P6VPZ4_9HELO</name>
<dbReference type="Proteomes" id="UP000785200">
    <property type="component" value="Unassembled WGS sequence"/>
</dbReference>
<feature type="compositionally biased region" description="Polar residues" evidence="1">
    <location>
        <begin position="46"/>
        <end position="72"/>
    </location>
</feature>
<evidence type="ECO:0000313" key="3">
    <source>
        <dbReference type="Proteomes" id="UP000785200"/>
    </source>
</evidence>
<accession>A0A9P6VPZ4</accession>
<keyword evidence="3" id="KW-1185">Reference proteome</keyword>
<feature type="region of interest" description="Disordered" evidence="1">
    <location>
        <begin position="141"/>
        <end position="183"/>
    </location>
</feature>
<dbReference type="OrthoDB" id="3260716at2759"/>
<gene>
    <name evidence="2" type="ORF">D0Z07_1375</name>
</gene>
<feature type="compositionally biased region" description="Polar residues" evidence="1">
    <location>
        <begin position="83"/>
        <end position="94"/>
    </location>
</feature>
<reference evidence="2" key="1">
    <citation type="submission" date="2019-07" db="EMBL/GenBank/DDBJ databases">
        <title>Hyphodiscus hymeniophilus genome sequencing and assembly.</title>
        <authorList>
            <person name="Kramer G."/>
            <person name="Nodwell J."/>
        </authorList>
    </citation>
    <scope>NUCLEOTIDE SEQUENCE</scope>
    <source>
        <strain evidence="2">ATCC 34498</strain>
    </source>
</reference>
<sequence>MSSSDNFDSVANQGEFRNRVPPSKPLTTKGHAVGVKVGNDAAPEFSAQTLPAGTAPSDRTFNPNPVSETPGQADNPEMDTESRTSAADTINGASSADVHQGLGLPVQGQSSQQLHGSGLTKGAKEGNGLIGVGAIASDPVRERGLDNDIPKGTRGKSGENREDILGAEEREPVGAEAVAAERD</sequence>
<feature type="compositionally biased region" description="Polar residues" evidence="1">
    <location>
        <begin position="1"/>
        <end position="12"/>
    </location>
</feature>
<evidence type="ECO:0000256" key="1">
    <source>
        <dbReference type="SAM" id="MobiDB-lite"/>
    </source>
</evidence>
<feature type="region of interest" description="Disordered" evidence="1">
    <location>
        <begin position="1"/>
        <end position="126"/>
    </location>
</feature>
<protein>
    <submittedName>
        <fullName evidence="2">Uncharacterized protein</fullName>
    </submittedName>
</protein>
<comment type="caution">
    <text evidence="2">The sequence shown here is derived from an EMBL/GenBank/DDBJ whole genome shotgun (WGS) entry which is preliminary data.</text>
</comment>